<protein>
    <submittedName>
        <fullName evidence="1">Uncharacterized protein</fullName>
    </submittedName>
</protein>
<name>A0A2H3B9Y2_9AGAR</name>
<accession>A0A2H3B9Y2</accession>
<sequence length="382" mass="43871">MASASQNLDFASPDEDVYIVTGLNNGLAQLVDRLESNSTIHVSRLLISDSSAHEVETKHSVEVYDDEMMYGRGRRENEVKLGEEEELAKEDEEHLSRVAGEEQRHERAKKDIKLKYAILRQQALLGQILRRVAPGLEDLSYLEYKEPPWDGWPVRGDSARLDIVLQQAFPKLKELTIFTRRGMAETFPPSLPFDPSKFPLVTHLHLHILSSLPSLDDFSRLFPNLTHIRLTGFSSTYQLPKELQPGYVPQGVAETLREWVLGYDPERAIIQMPIPSNLTIILEPSYPVRSSGFCATSSVEYDSIYPLMERITRLHPNVHFMWPSKVYHDAGKPLFPVERAVEMFETRREWEKDDRSEKDMWWRKPSIDELGIDANVDVSSNL</sequence>
<dbReference type="EMBL" id="KZ293484">
    <property type="protein sequence ID" value="PBK60653.1"/>
    <property type="molecule type" value="Genomic_DNA"/>
</dbReference>
<evidence type="ECO:0000313" key="2">
    <source>
        <dbReference type="Proteomes" id="UP000218334"/>
    </source>
</evidence>
<dbReference type="Proteomes" id="UP000218334">
    <property type="component" value="Unassembled WGS sequence"/>
</dbReference>
<gene>
    <name evidence="1" type="ORF">ARMSODRAFT_965952</name>
</gene>
<keyword evidence="2" id="KW-1185">Reference proteome</keyword>
<evidence type="ECO:0000313" key="1">
    <source>
        <dbReference type="EMBL" id="PBK60653.1"/>
    </source>
</evidence>
<reference evidence="2" key="1">
    <citation type="journal article" date="2017" name="Nat. Ecol. Evol.">
        <title>Genome expansion and lineage-specific genetic innovations in the forest pathogenic fungi Armillaria.</title>
        <authorList>
            <person name="Sipos G."/>
            <person name="Prasanna A.N."/>
            <person name="Walter M.C."/>
            <person name="O'Connor E."/>
            <person name="Balint B."/>
            <person name="Krizsan K."/>
            <person name="Kiss B."/>
            <person name="Hess J."/>
            <person name="Varga T."/>
            <person name="Slot J."/>
            <person name="Riley R."/>
            <person name="Boka B."/>
            <person name="Rigling D."/>
            <person name="Barry K."/>
            <person name="Lee J."/>
            <person name="Mihaltcheva S."/>
            <person name="LaButti K."/>
            <person name="Lipzen A."/>
            <person name="Waldron R."/>
            <person name="Moloney N.M."/>
            <person name="Sperisen C."/>
            <person name="Kredics L."/>
            <person name="Vagvoelgyi C."/>
            <person name="Patrignani A."/>
            <person name="Fitzpatrick D."/>
            <person name="Nagy I."/>
            <person name="Doyle S."/>
            <person name="Anderson J.B."/>
            <person name="Grigoriev I.V."/>
            <person name="Gueldener U."/>
            <person name="Muensterkoetter M."/>
            <person name="Nagy L.G."/>
        </authorList>
    </citation>
    <scope>NUCLEOTIDE SEQUENCE [LARGE SCALE GENOMIC DNA]</scope>
    <source>
        <strain evidence="2">28-4</strain>
    </source>
</reference>
<dbReference type="AlphaFoldDB" id="A0A2H3B9Y2"/>
<proteinExistence type="predicted"/>
<organism evidence="1 2">
    <name type="scientific">Armillaria solidipes</name>
    <dbReference type="NCBI Taxonomy" id="1076256"/>
    <lineage>
        <taxon>Eukaryota</taxon>
        <taxon>Fungi</taxon>
        <taxon>Dikarya</taxon>
        <taxon>Basidiomycota</taxon>
        <taxon>Agaricomycotina</taxon>
        <taxon>Agaricomycetes</taxon>
        <taxon>Agaricomycetidae</taxon>
        <taxon>Agaricales</taxon>
        <taxon>Marasmiineae</taxon>
        <taxon>Physalacriaceae</taxon>
        <taxon>Armillaria</taxon>
    </lineage>
</organism>